<accession>A0ABN7WDI0</accession>
<gene>
    <name evidence="1" type="ORF">GMARGA_LOCUS29295</name>
</gene>
<protein>
    <submittedName>
        <fullName evidence="1">33077_t:CDS:1</fullName>
    </submittedName>
</protein>
<keyword evidence="2" id="KW-1185">Reference proteome</keyword>
<dbReference type="EMBL" id="CAJVQB010039141">
    <property type="protein sequence ID" value="CAG8827055.1"/>
    <property type="molecule type" value="Genomic_DNA"/>
</dbReference>
<reference evidence="1 2" key="1">
    <citation type="submission" date="2021-06" db="EMBL/GenBank/DDBJ databases">
        <authorList>
            <person name="Kallberg Y."/>
            <person name="Tangrot J."/>
            <person name="Rosling A."/>
        </authorList>
    </citation>
    <scope>NUCLEOTIDE SEQUENCE [LARGE SCALE GENOMIC DNA]</scope>
    <source>
        <strain evidence="1 2">120-4 pot B 10/14</strain>
    </source>
</reference>
<sequence>MKRFSSALPFSKKWSSGNTEIDRFLEEAKSIAAGSKLKHTTTIESTLNSQESSSTYLTTNKSLDFEKKVMTEKIFAGKVELKKKKHPEAIYSSRQFDFMDLPLPKNAPEPLSAQSDNN</sequence>
<dbReference type="Proteomes" id="UP000789901">
    <property type="component" value="Unassembled WGS sequence"/>
</dbReference>
<evidence type="ECO:0000313" key="2">
    <source>
        <dbReference type="Proteomes" id="UP000789901"/>
    </source>
</evidence>
<proteinExistence type="predicted"/>
<name>A0ABN7WDI0_GIGMA</name>
<organism evidence="1 2">
    <name type="scientific">Gigaspora margarita</name>
    <dbReference type="NCBI Taxonomy" id="4874"/>
    <lineage>
        <taxon>Eukaryota</taxon>
        <taxon>Fungi</taxon>
        <taxon>Fungi incertae sedis</taxon>
        <taxon>Mucoromycota</taxon>
        <taxon>Glomeromycotina</taxon>
        <taxon>Glomeromycetes</taxon>
        <taxon>Diversisporales</taxon>
        <taxon>Gigasporaceae</taxon>
        <taxon>Gigaspora</taxon>
    </lineage>
</organism>
<comment type="caution">
    <text evidence="1">The sequence shown here is derived from an EMBL/GenBank/DDBJ whole genome shotgun (WGS) entry which is preliminary data.</text>
</comment>
<feature type="non-terminal residue" evidence="1">
    <location>
        <position position="118"/>
    </location>
</feature>
<evidence type="ECO:0000313" key="1">
    <source>
        <dbReference type="EMBL" id="CAG8827055.1"/>
    </source>
</evidence>